<feature type="compositionally biased region" description="Basic and acidic residues" evidence="2">
    <location>
        <begin position="329"/>
        <end position="341"/>
    </location>
</feature>
<sequence length="682" mass="76088">MLNNERSCNDGKVVLSKRYKASDMESGKDASVLESRTVRARSNKCQPHRRERINSFSSSPNNRFITKSMESTKRERLKIRGINQELSEDDKRLKRLKGSGSRRCEYGRVVRGKLDSSANSHPDIEESIFKMGRSPVGEVSTSGMTNESDSGGEGGLEQFLGLPGQLVSYPSGSDAFREFCKVKGAIGGKWEREKKVRRITPEDVLEFYGVKNFKASGGSYFCASVTRRHFFDLNSACRVWNDNIIWVKGNSLQRDDEELLDLRFRSVKQSKCEVSVEGKESLLDEVVEEETKLELVLGELGLSRKKRVKSWSEKVAKAQSTRSMTGVDEGIRQTSGEEVRAKTPGSGSSAQLNLTTSKIDHKFLKRQITKALPAFGSTISGCSSCQGDLALYRRIGIRAEEGEERAGEKPGSSQDGCPKRSQAAEGRSCRGDWPGYSQEEVDAIKAGTYAKEEEGEAEVLGVIDGLDGVSPQRVLDNQGDDVKVPEGGSVKVEEKDSGIKKGLTDLAEATERAENLQRQVNAFAVKGKQADMAQYRIRALEQTEKLCQSDLNSCRINLELLRQKFIEKYGELRVARENLSVSEGAAEHLQTTLPAKDTKFQEMERREKVLEREIKAKELLLKRIEELLNDLPAREELNAELGVLRARVVELQAMNLAESAQYIAKFKEDAIYHDRDDADKNA</sequence>
<reference evidence="3 4" key="1">
    <citation type="journal article" date="2020" name="IScience">
        <title>Genome Sequencing of the Endangered Kingdonia uniflora (Circaeasteraceae, Ranunculales) Reveals Potential Mechanisms of Evolutionary Specialization.</title>
        <authorList>
            <person name="Sun Y."/>
            <person name="Deng T."/>
            <person name="Zhang A."/>
            <person name="Moore M.J."/>
            <person name="Landis J.B."/>
            <person name="Lin N."/>
            <person name="Zhang H."/>
            <person name="Zhang X."/>
            <person name="Huang J."/>
            <person name="Zhang X."/>
            <person name="Sun H."/>
            <person name="Wang H."/>
        </authorList>
    </citation>
    <scope>NUCLEOTIDE SEQUENCE [LARGE SCALE GENOMIC DNA]</scope>
    <source>
        <strain evidence="3">TB1705</strain>
        <tissue evidence="3">Leaf</tissue>
    </source>
</reference>
<dbReference type="AlphaFoldDB" id="A0A7J7L9Y1"/>
<feature type="coiled-coil region" evidence="1">
    <location>
        <begin position="499"/>
        <end position="526"/>
    </location>
</feature>
<name>A0A7J7L9Y1_9MAGN</name>
<feature type="region of interest" description="Disordered" evidence="2">
    <location>
        <begin position="135"/>
        <end position="155"/>
    </location>
</feature>
<organism evidence="3 4">
    <name type="scientific">Kingdonia uniflora</name>
    <dbReference type="NCBI Taxonomy" id="39325"/>
    <lineage>
        <taxon>Eukaryota</taxon>
        <taxon>Viridiplantae</taxon>
        <taxon>Streptophyta</taxon>
        <taxon>Embryophyta</taxon>
        <taxon>Tracheophyta</taxon>
        <taxon>Spermatophyta</taxon>
        <taxon>Magnoliopsida</taxon>
        <taxon>Ranunculales</taxon>
        <taxon>Circaeasteraceae</taxon>
        <taxon>Kingdonia</taxon>
    </lineage>
</organism>
<keyword evidence="1" id="KW-0175">Coiled coil</keyword>
<accession>A0A7J7L9Y1</accession>
<keyword evidence="4" id="KW-1185">Reference proteome</keyword>
<protein>
    <submittedName>
        <fullName evidence="3">Uncharacterized protein</fullName>
    </submittedName>
</protein>
<proteinExistence type="predicted"/>
<feature type="region of interest" description="Disordered" evidence="2">
    <location>
        <begin position="402"/>
        <end position="435"/>
    </location>
</feature>
<feature type="coiled-coil region" evidence="1">
    <location>
        <begin position="600"/>
        <end position="654"/>
    </location>
</feature>
<dbReference type="EMBL" id="JACGCM010002493">
    <property type="protein sequence ID" value="KAF6139413.1"/>
    <property type="molecule type" value="Genomic_DNA"/>
</dbReference>
<dbReference type="Proteomes" id="UP000541444">
    <property type="component" value="Unassembled WGS sequence"/>
</dbReference>
<evidence type="ECO:0000313" key="3">
    <source>
        <dbReference type="EMBL" id="KAF6139413.1"/>
    </source>
</evidence>
<feature type="compositionally biased region" description="Polar residues" evidence="2">
    <location>
        <begin position="139"/>
        <end position="149"/>
    </location>
</feature>
<comment type="caution">
    <text evidence="3">The sequence shown here is derived from an EMBL/GenBank/DDBJ whole genome shotgun (WGS) entry which is preliminary data.</text>
</comment>
<gene>
    <name evidence="3" type="ORF">GIB67_026255</name>
</gene>
<evidence type="ECO:0000256" key="1">
    <source>
        <dbReference type="SAM" id="Coils"/>
    </source>
</evidence>
<evidence type="ECO:0000313" key="4">
    <source>
        <dbReference type="Proteomes" id="UP000541444"/>
    </source>
</evidence>
<evidence type="ECO:0000256" key="2">
    <source>
        <dbReference type="SAM" id="MobiDB-lite"/>
    </source>
</evidence>
<feature type="region of interest" description="Disordered" evidence="2">
    <location>
        <begin position="322"/>
        <end position="353"/>
    </location>
</feature>